<sequence length="91" mass="9951">MSAHAKTCAAVSGLESVDPQDKRDPLFTVTRGNPTAEELAALTAVFMSYDAAAGDAHSTPVRVPRVQSRRMRLGMKLRPGWGAWRRTRPES</sequence>
<accession>A0ABP8WYG2</accession>
<keyword evidence="3" id="KW-1185">Reference proteome</keyword>
<dbReference type="EMBL" id="BAABLN010000014">
    <property type="protein sequence ID" value="GAA4697082.1"/>
    <property type="molecule type" value="Genomic_DNA"/>
</dbReference>
<evidence type="ECO:0008006" key="4">
    <source>
        <dbReference type="Google" id="ProtNLM"/>
    </source>
</evidence>
<evidence type="ECO:0000256" key="1">
    <source>
        <dbReference type="SAM" id="MobiDB-lite"/>
    </source>
</evidence>
<dbReference type="Proteomes" id="UP001501446">
    <property type="component" value="Unassembled WGS sequence"/>
</dbReference>
<evidence type="ECO:0000313" key="3">
    <source>
        <dbReference type="Proteomes" id="UP001501446"/>
    </source>
</evidence>
<dbReference type="Pfam" id="PF13822">
    <property type="entry name" value="ACC_epsilon"/>
    <property type="match status" value="1"/>
</dbReference>
<comment type="caution">
    <text evidence="2">The sequence shown here is derived from an EMBL/GenBank/DDBJ whole genome shotgun (WGS) entry which is preliminary data.</text>
</comment>
<organism evidence="2 3">
    <name type="scientific">Kocuria gwangalliensis</name>
    <dbReference type="NCBI Taxonomy" id="501592"/>
    <lineage>
        <taxon>Bacteria</taxon>
        <taxon>Bacillati</taxon>
        <taxon>Actinomycetota</taxon>
        <taxon>Actinomycetes</taxon>
        <taxon>Micrococcales</taxon>
        <taxon>Micrococcaceae</taxon>
        <taxon>Kocuria</taxon>
    </lineage>
</organism>
<protein>
    <recommendedName>
        <fullName evidence="4">Acyl-CoA carboxylase subunit epsilon</fullName>
    </recommendedName>
</protein>
<name>A0ABP8WYG2_9MICC</name>
<feature type="region of interest" description="Disordered" evidence="1">
    <location>
        <begin position="1"/>
        <end position="30"/>
    </location>
</feature>
<dbReference type="RefSeq" id="WP_345311013.1">
    <property type="nucleotide sequence ID" value="NZ_BAABLN010000014.1"/>
</dbReference>
<evidence type="ECO:0000313" key="2">
    <source>
        <dbReference type="EMBL" id="GAA4697082.1"/>
    </source>
</evidence>
<proteinExistence type="predicted"/>
<gene>
    <name evidence="2" type="ORF">GCM10025781_13840</name>
</gene>
<dbReference type="InterPro" id="IPR032716">
    <property type="entry name" value="ACC_epsilon"/>
</dbReference>
<reference evidence="3" key="1">
    <citation type="journal article" date="2019" name="Int. J. Syst. Evol. Microbiol.">
        <title>The Global Catalogue of Microorganisms (GCM) 10K type strain sequencing project: providing services to taxonomists for standard genome sequencing and annotation.</title>
        <authorList>
            <consortium name="The Broad Institute Genomics Platform"/>
            <consortium name="The Broad Institute Genome Sequencing Center for Infectious Disease"/>
            <person name="Wu L."/>
            <person name="Ma J."/>
        </authorList>
    </citation>
    <scope>NUCLEOTIDE SEQUENCE [LARGE SCALE GENOMIC DNA]</scope>
    <source>
        <strain evidence="3">JCM 18958</strain>
    </source>
</reference>